<dbReference type="PANTHER" id="PTHR43775:SF37">
    <property type="entry name" value="SI:DKEY-61P9.11"/>
    <property type="match status" value="1"/>
</dbReference>
<dbReference type="SMART" id="SM00823">
    <property type="entry name" value="PKS_PP"/>
    <property type="match status" value="1"/>
</dbReference>
<dbReference type="Pfam" id="PF08659">
    <property type="entry name" value="KR"/>
    <property type="match status" value="1"/>
</dbReference>
<dbReference type="SUPFAM" id="SSF51735">
    <property type="entry name" value="NAD(P)-binding Rossmann-fold domains"/>
    <property type="match status" value="1"/>
</dbReference>
<dbReference type="InterPro" id="IPR011032">
    <property type="entry name" value="GroES-like_sf"/>
</dbReference>
<dbReference type="InterPro" id="IPR009081">
    <property type="entry name" value="PP-bd_ACP"/>
</dbReference>
<dbReference type="GO" id="GO:0006633">
    <property type="term" value="P:fatty acid biosynthetic process"/>
    <property type="evidence" value="ECO:0007669"/>
    <property type="project" value="TreeGrafter"/>
</dbReference>
<dbReference type="VEuPathDB" id="CryptoDB:Cvel_12574"/>
<keyword evidence="2" id="KW-0597">Phosphoprotein</keyword>
<organism evidence="4">
    <name type="scientific">Chromera velia CCMP2878</name>
    <dbReference type="NCBI Taxonomy" id="1169474"/>
    <lineage>
        <taxon>Eukaryota</taxon>
        <taxon>Sar</taxon>
        <taxon>Alveolata</taxon>
        <taxon>Colpodellida</taxon>
        <taxon>Chromeraceae</taxon>
        <taxon>Chromera</taxon>
    </lineage>
</organism>
<dbReference type="InterPro" id="IPR013154">
    <property type="entry name" value="ADH-like_N"/>
</dbReference>
<gene>
    <name evidence="4" type="ORF">Cvel_12574</name>
</gene>
<dbReference type="InterPro" id="IPR057326">
    <property type="entry name" value="KR_dom"/>
</dbReference>
<dbReference type="PANTHER" id="PTHR43775">
    <property type="entry name" value="FATTY ACID SYNTHASE"/>
    <property type="match status" value="1"/>
</dbReference>
<dbReference type="InterPro" id="IPR020843">
    <property type="entry name" value="ER"/>
</dbReference>
<dbReference type="SMART" id="SM00829">
    <property type="entry name" value="PKS_ER"/>
    <property type="match status" value="1"/>
</dbReference>
<dbReference type="InterPro" id="IPR050091">
    <property type="entry name" value="PKS_NRPS_Biosynth_Enz"/>
</dbReference>
<dbReference type="SUPFAM" id="SSF47336">
    <property type="entry name" value="ACP-like"/>
    <property type="match status" value="1"/>
</dbReference>
<dbReference type="Gene3D" id="3.40.50.720">
    <property type="entry name" value="NAD(P)-binding Rossmann-like Domain"/>
    <property type="match status" value="1"/>
</dbReference>
<dbReference type="GO" id="GO:0031177">
    <property type="term" value="F:phosphopantetheine binding"/>
    <property type="evidence" value="ECO:0007669"/>
    <property type="project" value="InterPro"/>
</dbReference>
<evidence type="ECO:0000313" key="4">
    <source>
        <dbReference type="EMBL" id="CEM54175.1"/>
    </source>
</evidence>
<evidence type="ECO:0000256" key="1">
    <source>
        <dbReference type="ARBA" id="ARBA00022450"/>
    </source>
</evidence>
<dbReference type="InterPro" id="IPR013968">
    <property type="entry name" value="PKS_KR"/>
</dbReference>
<dbReference type="Gene3D" id="3.90.180.10">
    <property type="entry name" value="Medium-chain alcohol dehydrogenases, catalytic domain"/>
    <property type="match status" value="1"/>
</dbReference>
<name>A0A0G4IAH8_9ALVE</name>
<dbReference type="Gene3D" id="1.10.1200.10">
    <property type="entry name" value="ACP-like"/>
    <property type="match status" value="1"/>
</dbReference>
<dbReference type="GO" id="GO:0016491">
    <property type="term" value="F:oxidoreductase activity"/>
    <property type="evidence" value="ECO:0007669"/>
    <property type="project" value="InterPro"/>
</dbReference>
<dbReference type="SUPFAM" id="SSF50129">
    <property type="entry name" value="GroES-like"/>
    <property type="match status" value="1"/>
</dbReference>
<evidence type="ECO:0000256" key="2">
    <source>
        <dbReference type="ARBA" id="ARBA00022553"/>
    </source>
</evidence>
<dbReference type="GO" id="GO:0005737">
    <property type="term" value="C:cytoplasm"/>
    <property type="evidence" value="ECO:0007669"/>
    <property type="project" value="TreeGrafter"/>
</dbReference>
<dbReference type="Gene3D" id="3.30.559.30">
    <property type="entry name" value="Nonribosomal peptide synthetase, condensation domain"/>
    <property type="match status" value="1"/>
</dbReference>
<dbReference type="InterPro" id="IPR020806">
    <property type="entry name" value="PKS_PP-bd"/>
</dbReference>
<dbReference type="Pfam" id="PF08240">
    <property type="entry name" value="ADH_N"/>
    <property type="match status" value="1"/>
</dbReference>
<proteinExistence type="predicted"/>
<dbReference type="Pfam" id="PF00550">
    <property type="entry name" value="PP-binding"/>
    <property type="match status" value="1"/>
</dbReference>
<dbReference type="SUPFAM" id="SSF52777">
    <property type="entry name" value="CoA-dependent acyltransferases"/>
    <property type="match status" value="1"/>
</dbReference>
<dbReference type="SMART" id="SM00822">
    <property type="entry name" value="PKS_KR"/>
    <property type="match status" value="1"/>
</dbReference>
<dbReference type="GO" id="GO:0004312">
    <property type="term" value="F:fatty acid synthase activity"/>
    <property type="evidence" value="ECO:0007669"/>
    <property type="project" value="TreeGrafter"/>
</dbReference>
<accession>A0A0G4IAH8</accession>
<evidence type="ECO:0000259" key="3">
    <source>
        <dbReference type="PROSITE" id="PS50075"/>
    </source>
</evidence>
<sequence>MPPLQAGVLGLARAADVEMQGVGVRVGTADLDPDAVTGPGGIPQALADLVGLLGAHDEGATGRGDALFEAEVAVRDGGMLVPRLTKSALPCRGAVEVYVDEEAKDKDGDVQRMTERARVKTRAQSVVKLRETALGPEEVEVRVRAVGLKLVDLQTGGKGEGGGSASAFCSSGVPLEFSGRVTRVGADVARVRVGEDVFGIAVGALKTYARVDQQLVARKPSHLTHEEASTLPVAMVTAEHAVGDLVEVKEGVSAGALCAEFLNRPRRFAELMDRFFSKDVLTLRPSPMQVFDVLKSDEECRAAFRFEHRASLSLSKGAAARAVLSFPSAIMAPVMTGNGNDSLPSSIAHRPEECVYIVTGGRGGLGPVVANWLLDEGASKIVLVSRSEVTAGGSEGPEMVRLRRAAAEGAVSLDTRSCDVSDFESCYGLLQAVVGCGSEGVRFGIVHAAGVLSAGLVENQNEEGVRRVFGPKVLGAWNLHRSLQRLGVEGRLETFVLFSSVASLFGTKGNANYAAANSALDAFASFRARKGMRAVSIQWGGWREQGMAAGVKLPEGLVGLSNDVGLRVLFEAMRASIMSAPESGAHPLAVVGCQEVRWRRFLKRYGDSGRLPPGFFEDVQAAVRDAGGDDEGGERAKEGGMLSRLGESVEQISREALGEHVRAIVVEAALKVLGPSRSSFSSSSSSLPMDAPLQEVGIDSLGAMEFRNDLSSKLGVRLPVSALSGSVTLSGVTNLLLEKIRERGGGAAVGNRASWSQSERQGASGVSVKASAGAASSGASVENGTAALIESDGHRGPVRHDLSQPGGCGKLRGLLRAFLTHLPVWCKRRASAAPCRDFDPPPLEFVLLFYRPLDPKLFKESVAKVSSEHPVLLWRPRRVPGQQHECGGICWGSAVHTGGEEGGALQFRVVDSVTEFERQVQAAVRRSVCEGSGGACAMTLIRETNQVSIVCNPLAMDRTTIGCLSRAIAEKYDQLRRRKNGASGLRSPSDAKQEMNEIPAFLEWWESRRRCHGGSEGPLPPDCLVHTGSRQKECMGVQPDRLAWGLLSHLALSRSSRERVRFGPVFVGTRPPADVPLASLLLAAWMKVVCVQSRLHLVTITVEEEVDLRTTEGVPEKFHSIWGPLTALVPTRLEYDPSLSVIANAQRIHERRVEAQRAAQLGGGLDRAGIGGSSSSSSRRSGGWVFNLTAGRKTVEFPAWGAVLREVEAPGVNGSTEKVYDRDDRSLEFVLTHDSTGTGGGFVSFDIVFDSSLFNHAKVRKFGGGVLNCVSLFPSFVGGGREEEAGLEKH</sequence>
<protein>
    <recommendedName>
        <fullName evidence="3">Carrier domain-containing protein</fullName>
    </recommendedName>
</protein>
<keyword evidence="1" id="KW-0596">Phosphopantetheine</keyword>
<dbReference type="PhylomeDB" id="A0A0G4IAH8"/>
<dbReference type="GO" id="GO:0005886">
    <property type="term" value="C:plasma membrane"/>
    <property type="evidence" value="ECO:0007669"/>
    <property type="project" value="TreeGrafter"/>
</dbReference>
<dbReference type="EMBL" id="CDMZ01005763">
    <property type="protein sequence ID" value="CEM54175.1"/>
    <property type="molecule type" value="Genomic_DNA"/>
</dbReference>
<reference evidence="4" key="1">
    <citation type="submission" date="2014-11" db="EMBL/GenBank/DDBJ databases">
        <authorList>
            <person name="Otto D Thomas"/>
            <person name="Naeem Raeece"/>
        </authorList>
    </citation>
    <scope>NUCLEOTIDE SEQUENCE</scope>
</reference>
<feature type="domain" description="Carrier" evidence="3">
    <location>
        <begin position="656"/>
        <end position="740"/>
    </location>
</feature>
<dbReference type="Gene3D" id="3.40.50.11460">
    <property type="match status" value="1"/>
</dbReference>
<dbReference type="PROSITE" id="PS50075">
    <property type="entry name" value="CARRIER"/>
    <property type="match status" value="1"/>
</dbReference>
<dbReference type="InterPro" id="IPR036291">
    <property type="entry name" value="NAD(P)-bd_dom_sf"/>
</dbReference>
<dbReference type="InterPro" id="IPR036736">
    <property type="entry name" value="ACP-like_sf"/>
</dbReference>